<dbReference type="InterPro" id="IPR002575">
    <property type="entry name" value="Aminoglycoside_PTrfase"/>
</dbReference>
<comment type="caution">
    <text evidence="3">The sequence shown here is derived from an EMBL/GenBank/DDBJ whole genome shotgun (WGS) entry which is preliminary data.</text>
</comment>
<gene>
    <name evidence="3" type="ORF">ACFO0D_15970</name>
</gene>
<evidence type="ECO:0000256" key="1">
    <source>
        <dbReference type="ARBA" id="ARBA00038240"/>
    </source>
</evidence>
<organism evidence="3 4">
    <name type="scientific">Deinococcus hohokamensis</name>
    <dbReference type="NCBI Taxonomy" id="309883"/>
    <lineage>
        <taxon>Bacteria</taxon>
        <taxon>Thermotogati</taxon>
        <taxon>Deinococcota</taxon>
        <taxon>Deinococci</taxon>
        <taxon>Deinococcales</taxon>
        <taxon>Deinococcaceae</taxon>
        <taxon>Deinococcus</taxon>
    </lineage>
</organism>
<dbReference type="Proteomes" id="UP001595952">
    <property type="component" value="Unassembled WGS sequence"/>
</dbReference>
<dbReference type="Pfam" id="PF01636">
    <property type="entry name" value="APH"/>
    <property type="match status" value="1"/>
</dbReference>
<dbReference type="SUPFAM" id="SSF56112">
    <property type="entry name" value="Protein kinase-like (PK-like)"/>
    <property type="match status" value="1"/>
</dbReference>
<dbReference type="EMBL" id="JBHSEI010000010">
    <property type="protein sequence ID" value="MFC4639829.1"/>
    <property type="molecule type" value="Genomic_DNA"/>
</dbReference>
<evidence type="ECO:0000259" key="2">
    <source>
        <dbReference type="Pfam" id="PF01636"/>
    </source>
</evidence>
<comment type="similarity">
    <text evidence="1">Belongs to the pseudomonas-type ThrB family.</text>
</comment>
<evidence type="ECO:0000313" key="3">
    <source>
        <dbReference type="EMBL" id="MFC4639829.1"/>
    </source>
</evidence>
<accession>A0ABV9IEG5</accession>
<dbReference type="InterPro" id="IPR011009">
    <property type="entry name" value="Kinase-like_dom_sf"/>
</dbReference>
<dbReference type="Gene3D" id="3.30.200.20">
    <property type="entry name" value="Phosphorylase Kinase, domain 1"/>
    <property type="match status" value="1"/>
</dbReference>
<name>A0ABV9IEG5_9DEIO</name>
<reference evidence="4" key="1">
    <citation type="journal article" date="2019" name="Int. J. Syst. Evol. Microbiol.">
        <title>The Global Catalogue of Microorganisms (GCM) 10K type strain sequencing project: providing services to taxonomists for standard genome sequencing and annotation.</title>
        <authorList>
            <consortium name="The Broad Institute Genomics Platform"/>
            <consortium name="The Broad Institute Genome Sequencing Center for Infectious Disease"/>
            <person name="Wu L."/>
            <person name="Ma J."/>
        </authorList>
    </citation>
    <scope>NUCLEOTIDE SEQUENCE [LARGE SCALE GENOMIC DNA]</scope>
    <source>
        <strain evidence="4">CCUG 55995</strain>
    </source>
</reference>
<dbReference type="PANTHER" id="PTHR21064:SF6">
    <property type="entry name" value="AMINOGLYCOSIDE PHOSPHOTRANSFERASE DOMAIN-CONTAINING PROTEIN"/>
    <property type="match status" value="1"/>
</dbReference>
<dbReference type="PANTHER" id="PTHR21064">
    <property type="entry name" value="AMINOGLYCOSIDE PHOSPHOTRANSFERASE DOMAIN-CONTAINING PROTEIN-RELATED"/>
    <property type="match status" value="1"/>
</dbReference>
<feature type="domain" description="Aminoglycoside phosphotransferase" evidence="2">
    <location>
        <begin position="35"/>
        <end position="265"/>
    </location>
</feature>
<evidence type="ECO:0000313" key="4">
    <source>
        <dbReference type="Proteomes" id="UP001595952"/>
    </source>
</evidence>
<sequence>MPAFEQLSQRAQVARLRPTAQGALRAYGLEVTQLRLLNHGFNTTFRVDTATGTRFALRLNVNSRRSPGQVAAEMAWLDALSRDTALQVPAPQTTKDGQRLQHVWNEALGRELPAALFSWLPGRVLGARATAGQLREVGRATAALHQHARHWTLPAGAELHSLRDPLMGMPDHLDDDHEHLTPEGREVVREVLRRVHAELDRLYAAERPRALHADLHLWNVHWHRGQLSVFDFDDCALGLPVQDLTISAYYLRPKGGLERALLDGYAEVAPLPAFSQVTYETLVAGRGVVLLNDVLVNTTASIRALLPRYVPNAVTKLRHFLDHGEFRHDLPGLLQG</sequence>
<dbReference type="Gene3D" id="3.90.1200.10">
    <property type="match status" value="1"/>
</dbReference>
<proteinExistence type="inferred from homology"/>
<dbReference type="RefSeq" id="WP_380062806.1">
    <property type="nucleotide sequence ID" value="NZ_JBHSEI010000010.1"/>
</dbReference>
<dbReference type="InterPro" id="IPR050249">
    <property type="entry name" value="Pseudomonas-type_ThrB"/>
</dbReference>
<protein>
    <submittedName>
        <fullName evidence="3">Phosphotransferase enzyme family protein</fullName>
    </submittedName>
</protein>
<keyword evidence="4" id="KW-1185">Reference proteome</keyword>